<reference evidence="1 2" key="1">
    <citation type="submission" date="2021-04" db="EMBL/GenBank/DDBJ databases">
        <authorList>
            <person name="Rodrigo-Torres L."/>
            <person name="Arahal R. D."/>
            <person name="Lucena T."/>
        </authorList>
    </citation>
    <scope>NUCLEOTIDE SEQUENCE [LARGE SCALE GENOMIC DNA]</scope>
    <source>
        <strain evidence="1 2">CECT 30171</strain>
    </source>
</reference>
<evidence type="ECO:0000313" key="1">
    <source>
        <dbReference type="EMBL" id="CAG4968510.1"/>
    </source>
</evidence>
<accession>A0ABM8UCE1</accession>
<protein>
    <submittedName>
        <fullName evidence="1">Uncharacterized protein</fullName>
    </submittedName>
</protein>
<sequence>MTESSTKRMLAPPNERLRFRINHQQRQNRTMSKKKTDLEASKYLYPADTNYPRTHFLYEYEGERAVDPAVLVENGILLWHEQIHANELDDVSPLWAYAEVLLENRDQTPTHSYLEWLRQEVIVNTLAPDSWNTLEPYPYKGLLISALYLQEARRLCHSNDMSRIWHVVALAYYNLGLSTTQSASHMFATYAAKEKAEDSEYKRAIVLQVLKRLEADKSITSVAEARRAVIRFIQSYKSSEGKHVLLSELEKLDRLTPDNSKHNDDNDAIDRLESTLKSWSSPKGPYPEMTEAFAMFDRKKGSPVPPGPARTTSEAFEFETADYHTRIFNLLANGDVLSLRLAHDQDQ</sequence>
<keyword evidence="2" id="KW-1185">Reference proteome</keyword>
<evidence type="ECO:0000313" key="2">
    <source>
        <dbReference type="Proteomes" id="UP000680116"/>
    </source>
</evidence>
<dbReference type="RefSeq" id="WP_215219314.1">
    <property type="nucleotide sequence ID" value="NZ_OU015430.1"/>
</dbReference>
<gene>
    <name evidence="1" type="ORF">LYB30171_00288</name>
</gene>
<dbReference type="EMBL" id="OU015430">
    <property type="protein sequence ID" value="CAG4968510.1"/>
    <property type="molecule type" value="Genomic_DNA"/>
</dbReference>
<name>A0ABM8UCE1_9GAMM</name>
<proteinExistence type="predicted"/>
<dbReference type="Proteomes" id="UP000680116">
    <property type="component" value="Chromosome"/>
</dbReference>
<organism evidence="1 2">
    <name type="scientific">Novilysobacter luteus</name>
    <dbReference type="NCBI Taxonomy" id="2822368"/>
    <lineage>
        <taxon>Bacteria</taxon>
        <taxon>Pseudomonadati</taxon>
        <taxon>Pseudomonadota</taxon>
        <taxon>Gammaproteobacteria</taxon>
        <taxon>Lysobacterales</taxon>
        <taxon>Lysobacteraceae</taxon>
        <taxon>Novilysobacter</taxon>
    </lineage>
</organism>